<dbReference type="AlphaFoldDB" id="A0A699ZP20"/>
<dbReference type="Proteomes" id="UP000485058">
    <property type="component" value="Unassembled WGS sequence"/>
</dbReference>
<dbReference type="EMBL" id="BLLF01002331">
    <property type="protein sequence ID" value="GFH23675.1"/>
    <property type="molecule type" value="Genomic_DNA"/>
</dbReference>
<keyword evidence="2" id="KW-1185">Reference proteome</keyword>
<gene>
    <name evidence="1" type="ORF">HaLaN_21325</name>
</gene>
<proteinExistence type="predicted"/>
<sequence length="119" mass="12947">MPCDGNSTQTKTPLKVEGQGAGFTCPGMVCFTTKYWSCVSKALGHKAAVHSWVPNSRVAYQPTDSNRSNSSRRGLKVRMYHGPMGSRSAAAVWWRCHVSGKMANAEEGGCPDKRSWPLA</sequence>
<accession>A0A699ZP20</accession>
<comment type="caution">
    <text evidence="1">The sequence shown here is derived from an EMBL/GenBank/DDBJ whole genome shotgun (WGS) entry which is preliminary data.</text>
</comment>
<organism evidence="1 2">
    <name type="scientific">Haematococcus lacustris</name>
    <name type="common">Green alga</name>
    <name type="synonym">Haematococcus pluvialis</name>
    <dbReference type="NCBI Taxonomy" id="44745"/>
    <lineage>
        <taxon>Eukaryota</taxon>
        <taxon>Viridiplantae</taxon>
        <taxon>Chlorophyta</taxon>
        <taxon>core chlorophytes</taxon>
        <taxon>Chlorophyceae</taxon>
        <taxon>CS clade</taxon>
        <taxon>Chlamydomonadales</taxon>
        <taxon>Haematococcaceae</taxon>
        <taxon>Haematococcus</taxon>
    </lineage>
</organism>
<protein>
    <submittedName>
        <fullName evidence="1">Uncharacterized protein</fullName>
    </submittedName>
</protein>
<reference evidence="1 2" key="1">
    <citation type="submission" date="2020-02" db="EMBL/GenBank/DDBJ databases">
        <title>Draft genome sequence of Haematococcus lacustris strain NIES-144.</title>
        <authorList>
            <person name="Morimoto D."/>
            <person name="Nakagawa S."/>
            <person name="Yoshida T."/>
            <person name="Sawayama S."/>
        </authorList>
    </citation>
    <scope>NUCLEOTIDE SEQUENCE [LARGE SCALE GENOMIC DNA]</scope>
    <source>
        <strain evidence="1 2">NIES-144</strain>
    </source>
</reference>
<name>A0A699ZP20_HAELA</name>
<evidence type="ECO:0000313" key="1">
    <source>
        <dbReference type="EMBL" id="GFH23675.1"/>
    </source>
</evidence>
<evidence type="ECO:0000313" key="2">
    <source>
        <dbReference type="Proteomes" id="UP000485058"/>
    </source>
</evidence>